<dbReference type="PIRSF" id="PIRSF005485">
    <property type="entry name" value="HrcA"/>
    <property type="match status" value="1"/>
</dbReference>
<dbReference type="NCBIfam" id="TIGR00331">
    <property type="entry name" value="hrcA"/>
    <property type="match status" value="1"/>
</dbReference>
<dbReference type="InterPro" id="IPR036388">
    <property type="entry name" value="WH-like_DNA-bd_sf"/>
</dbReference>
<evidence type="ECO:0000256" key="5">
    <source>
        <dbReference type="ARBA" id="ARBA00055319"/>
    </source>
</evidence>
<keyword evidence="2 6" id="KW-0805">Transcription regulation</keyword>
<reference evidence="10" key="1">
    <citation type="submission" date="2016-11" db="EMBL/GenBank/DDBJ databases">
        <title>Actinomyces gypaetusis sp. nov. isolated from Gypaetus barbatus in Qinghai Tibet Plateau China.</title>
        <authorList>
            <person name="Meng X."/>
        </authorList>
    </citation>
    <scope>NUCLEOTIDE SEQUENCE [LARGE SCALE GENOMIC DNA]</scope>
    <source>
        <strain evidence="10">DSM 15383</strain>
    </source>
</reference>
<feature type="domain" description="HTH deoR-type" evidence="8">
    <location>
        <begin position="21"/>
        <end position="65"/>
    </location>
</feature>
<dbReference type="Gene3D" id="3.30.390.60">
    <property type="entry name" value="Heat-inducible transcription repressor hrca homolog, domain 3"/>
    <property type="match status" value="1"/>
</dbReference>
<dbReference type="STRING" id="156892.BM477_04915"/>
<dbReference type="Proteomes" id="UP000186465">
    <property type="component" value="Unassembled WGS sequence"/>
</dbReference>
<dbReference type="InterPro" id="IPR001034">
    <property type="entry name" value="DeoR_HTH"/>
</dbReference>
<protein>
    <recommendedName>
        <fullName evidence="6">Heat-inducible transcription repressor HrcA</fullName>
    </recommendedName>
</protein>
<keyword evidence="3 6" id="KW-0346">Stress response</keyword>
<evidence type="ECO:0000313" key="10">
    <source>
        <dbReference type="Proteomes" id="UP000186465"/>
    </source>
</evidence>
<dbReference type="GO" id="GO:0045892">
    <property type="term" value="P:negative regulation of DNA-templated transcription"/>
    <property type="evidence" value="ECO:0007669"/>
    <property type="project" value="UniProtKB-UniRule"/>
</dbReference>
<dbReference type="PANTHER" id="PTHR34824">
    <property type="entry name" value="HEAT-INDUCIBLE TRANSCRIPTION REPRESSOR HRCA"/>
    <property type="match status" value="1"/>
</dbReference>
<dbReference type="InterPro" id="IPR023120">
    <property type="entry name" value="WHTH_transcript_rep_HrcA_IDD"/>
</dbReference>
<dbReference type="OrthoDB" id="9783139at2"/>
<keyword evidence="10" id="KW-1185">Reference proteome</keyword>
<evidence type="ECO:0000256" key="2">
    <source>
        <dbReference type="ARBA" id="ARBA00023015"/>
    </source>
</evidence>
<dbReference type="AlphaFoldDB" id="A0A1Q5PP82"/>
<evidence type="ECO:0000256" key="6">
    <source>
        <dbReference type="HAMAP-Rule" id="MF_00081"/>
    </source>
</evidence>
<organism evidence="9 10">
    <name type="scientific">Boudabousia marimammalium</name>
    <dbReference type="NCBI Taxonomy" id="156892"/>
    <lineage>
        <taxon>Bacteria</taxon>
        <taxon>Bacillati</taxon>
        <taxon>Actinomycetota</taxon>
        <taxon>Actinomycetes</taxon>
        <taxon>Actinomycetales</taxon>
        <taxon>Actinomycetaceae</taxon>
        <taxon>Boudabousia</taxon>
    </lineage>
</organism>
<dbReference type="InterPro" id="IPR036390">
    <property type="entry name" value="WH_DNA-bd_sf"/>
</dbReference>
<evidence type="ECO:0000313" key="9">
    <source>
        <dbReference type="EMBL" id="OKL49322.1"/>
    </source>
</evidence>
<dbReference type="PANTHER" id="PTHR34824:SF1">
    <property type="entry name" value="HEAT-INDUCIBLE TRANSCRIPTION REPRESSOR HRCA"/>
    <property type="match status" value="1"/>
</dbReference>
<dbReference type="SUPFAM" id="SSF55781">
    <property type="entry name" value="GAF domain-like"/>
    <property type="match status" value="1"/>
</dbReference>
<dbReference type="RefSeq" id="WP_075361561.1">
    <property type="nucleotide sequence ID" value="NZ_MPDM01000004.1"/>
</dbReference>
<dbReference type="Gene3D" id="3.30.450.40">
    <property type="match status" value="1"/>
</dbReference>
<dbReference type="InterPro" id="IPR002571">
    <property type="entry name" value="HrcA"/>
</dbReference>
<dbReference type="InterPro" id="IPR029016">
    <property type="entry name" value="GAF-like_dom_sf"/>
</dbReference>
<dbReference type="GO" id="GO:0003677">
    <property type="term" value="F:DNA binding"/>
    <property type="evidence" value="ECO:0007669"/>
    <property type="project" value="InterPro"/>
</dbReference>
<comment type="caution">
    <text evidence="9">The sequence shown here is derived from an EMBL/GenBank/DDBJ whole genome shotgun (WGS) entry which is preliminary data.</text>
</comment>
<evidence type="ECO:0000256" key="4">
    <source>
        <dbReference type="ARBA" id="ARBA00023163"/>
    </source>
</evidence>
<name>A0A1Q5PP82_9ACTO</name>
<dbReference type="HAMAP" id="MF_00081">
    <property type="entry name" value="HrcA"/>
    <property type="match status" value="1"/>
</dbReference>
<gene>
    <name evidence="6" type="primary">hrcA</name>
    <name evidence="9" type="ORF">BM477_04915</name>
</gene>
<dbReference type="Pfam" id="PF01628">
    <property type="entry name" value="HrcA"/>
    <property type="match status" value="1"/>
</dbReference>
<dbReference type="InterPro" id="IPR021153">
    <property type="entry name" value="HrcA_C"/>
</dbReference>
<feature type="domain" description="Heat-inducible transcription repressor HrcA C-terminal" evidence="7">
    <location>
        <begin position="109"/>
        <end position="327"/>
    </location>
</feature>
<dbReference type="SUPFAM" id="SSF46785">
    <property type="entry name" value="Winged helix' DNA-binding domain"/>
    <property type="match status" value="1"/>
</dbReference>
<evidence type="ECO:0000256" key="1">
    <source>
        <dbReference type="ARBA" id="ARBA00022491"/>
    </source>
</evidence>
<dbReference type="EMBL" id="MPDM01000004">
    <property type="protein sequence ID" value="OKL49322.1"/>
    <property type="molecule type" value="Genomic_DNA"/>
</dbReference>
<comment type="function">
    <text evidence="5 6">Negative regulator of class I heat shock genes (grpE-dnaK-dnaJ and groELS operons). Prevents heat-shock induction of these operons.</text>
</comment>
<evidence type="ECO:0000259" key="8">
    <source>
        <dbReference type="Pfam" id="PF08220"/>
    </source>
</evidence>
<sequence>MAEGKALAPRRHNVLCALVADYIATHEPVGSKALVEKHRLGVSPATVRNDMADLEKEGYIYQPHTSAGRVPTEKGYREFVNHIATLQPLSEAQRNAIQTFLTEPLSVGDVMRRSVQLLSQITHHTAVAQVPSVARATLRHIELVPLSPMRILIVVIADSGMVEQHTIDIAEPFDSYVLETLRIKLNALCVGLESGAFAASLEDLVRATPTEQVGVVSAIIDALAQTLQPVYTQKLVVSGMSHLARSGPDFRGELSPIIEALEEQVALLRLFEESQHAPEGIHVTIGSENHHEALREVAVIASSYGGAQSRAQLGVIGPTRMDYARSMSAVRTVASYLSKILEPTVR</sequence>
<dbReference type="GO" id="GO:0003700">
    <property type="term" value="F:DNA-binding transcription factor activity"/>
    <property type="evidence" value="ECO:0007669"/>
    <property type="project" value="InterPro"/>
</dbReference>
<proteinExistence type="inferred from homology"/>
<evidence type="ECO:0000256" key="3">
    <source>
        <dbReference type="ARBA" id="ARBA00023016"/>
    </source>
</evidence>
<comment type="similarity">
    <text evidence="6">Belongs to the HrcA family.</text>
</comment>
<keyword evidence="4 6" id="KW-0804">Transcription</keyword>
<dbReference type="FunFam" id="1.10.10.10:FF:000049">
    <property type="entry name" value="Heat-inducible transcription repressor HrcA"/>
    <property type="match status" value="1"/>
</dbReference>
<accession>A0A1Q5PP82</accession>
<keyword evidence="1 6" id="KW-0678">Repressor</keyword>
<dbReference type="Gene3D" id="1.10.10.10">
    <property type="entry name" value="Winged helix-like DNA-binding domain superfamily/Winged helix DNA-binding domain"/>
    <property type="match status" value="1"/>
</dbReference>
<dbReference type="Pfam" id="PF08220">
    <property type="entry name" value="HTH_DeoR"/>
    <property type="match status" value="1"/>
</dbReference>
<evidence type="ECO:0000259" key="7">
    <source>
        <dbReference type="Pfam" id="PF01628"/>
    </source>
</evidence>